<dbReference type="EMBL" id="CP010401">
    <property type="protein sequence ID" value="ALE03211.1"/>
    <property type="molecule type" value="Genomic_DNA"/>
</dbReference>
<feature type="transmembrane region" description="Helical" evidence="3">
    <location>
        <begin position="58"/>
        <end position="85"/>
    </location>
</feature>
<evidence type="ECO:0000256" key="1">
    <source>
        <dbReference type="SAM" id="Coils"/>
    </source>
</evidence>
<protein>
    <submittedName>
        <fullName evidence="4">Uncharacterized protein</fullName>
    </submittedName>
</protein>
<evidence type="ECO:0000313" key="5">
    <source>
        <dbReference type="Proteomes" id="UP000057213"/>
    </source>
</evidence>
<dbReference type="AlphaFoldDB" id="A0A0M3T2P6"/>
<feature type="compositionally biased region" description="Basic and acidic residues" evidence="2">
    <location>
        <begin position="21"/>
        <end position="41"/>
    </location>
</feature>
<keyword evidence="3" id="KW-1133">Transmembrane helix</keyword>
<evidence type="ECO:0000256" key="3">
    <source>
        <dbReference type="SAM" id="Phobius"/>
    </source>
</evidence>
<gene>
    <name evidence="4" type="ORF">PU02_0397</name>
</gene>
<sequence>MADSSKSKKTPHYKGVKRNRFVIEHENTDRDLRDKEAHTPEESVTLEMNSEQQKKRQYSFNVGCIGSLSAGIIGSVITAGLVIGFQLFGFLPSFEGGRHAEGKDALRISEIVGERTKEIGEKLEYALQELDELKGKYLSFSLQAIEGVQEKGPLQEENKKILDTLERKVVLFEERTQNLMGALEDMKSTFSSQHVENMREGKALQQGNEEHLTKLEKRISDLEKNVQNLTGVSDAVKAVLVAEESHKNDLSEFKKQLEAIQKEISTKNNEKRAVDAKVLMAISTLKNAVDRGGSYMHELEMVLRFFPSFSGVELLQKTAKDGLPNSVQFSAEFANIADTIISLRNSVAQDAGFLKRMWAWIKGLVVSRPIGNIEGMTLGAIVARMEAAIQAGDYEKALIEWQILPKEAQEISANFVHKLKKYLTIQHVLQQLLNSTQQGLLEPVKM</sequence>
<feature type="coiled-coil region" evidence="1">
    <location>
        <begin position="205"/>
        <end position="277"/>
    </location>
</feature>
<evidence type="ECO:0000313" key="4">
    <source>
        <dbReference type="EMBL" id="ALE03211.1"/>
    </source>
</evidence>
<dbReference type="Proteomes" id="UP000057213">
    <property type="component" value="Chromosome"/>
</dbReference>
<evidence type="ECO:0000256" key="2">
    <source>
        <dbReference type="SAM" id="MobiDB-lite"/>
    </source>
</evidence>
<proteinExistence type="predicted"/>
<keyword evidence="3" id="KW-0812">Transmembrane</keyword>
<keyword evidence="5" id="KW-1185">Reference proteome</keyword>
<dbReference type="STRING" id="1318743.PU02_0397"/>
<dbReference type="KEGG" id="banc:PU02_0397"/>
<reference evidence="4 5" key="1">
    <citation type="journal article" date="2015" name="Genome Announc.">
        <title>Complete Genome Sequence of Bartonella ancashensis Strain 20.00, Isolated from the Blood of a Patient with Verruga Peruana.</title>
        <authorList>
            <person name="Hang J."/>
            <person name="Mullins K.E."/>
            <person name="Clifford R.J."/>
            <person name="Onmus-Leone F."/>
            <person name="Yang Y."/>
            <person name="Jiang J."/>
            <person name="Leguia M."/>
            <person name="Kasper M.R."/>
            <person name="Maguina C."/>
            <person name="Lesho E.P."/>
            <person name="Jarman R.G."/>
            <person name="Richards A.L."/>
            <person name="Blazes D."/>
        </authorList>
    </citation>
    <scope>NUCLEOTIDE SEQUENCE [LARGE SCALE GENOMIC DNA]</scope>
    <source>
        <strain evidence="4 5">20.00</strain>
    </source>
</reference>
<name>A0A0M3T2P6_9HYPH</name>
<feature type="compositionally biased region" description="Basic residues" evidence="2">
    <location>
        <begin position="7"/>
        <end position="20"/>
    </location>
</feature>
<keyword evidence="1" id="KW-0175">Coiled coil</keyword>
<dbReference type="RefSeq" id="WP_053943833.1">
    <property type="nucleotide sequence ID" value="NZ_CP010401.1"/>
</dbReference>
<keyword evidence="3" id="KW-0472">Membrane</keyword>
<accession>A0A0M3T2P6</accession>
<organism evidence="4 5">
    <name type="scientific">Bartonella ancashensis</name>
    <dbReference type="NCBI Taxonomy" id="1318743"/>
    <lineage>
        <taxon>Bacteria</taxon>
        <taxon>Pseudomonadati</taxon>
        <taxon>Pseudomonadota</taxon>
        <taxon>Alphaproteobacteria</taxon>
        <taxon>Hyphomicrobiales</taxon>
        <taxon>Bartonellaceae</taxon>
        <taxon>Bartonella</taxon>
    </lineage>
</organism>
<dbReference type="OrthoDB" id="8480612at2"/>
<feature type="region of interest" description="Disordered" evidence="2">
    <location>
        <begin position="1"/>
        <end position="50"/>
    </location>
</feature>
<dbReference type="PATRIC" id="fig|1318743.3.peg.409"/>